<geneLocation type="plasmid" evidence="1">
    <name>p_B2_450</name>
</geneLocation>
<protein>
    <submittedName>
        <fullName evidence="1">Uncharacterized protein</fullName>
    </submittedName>
</protein>
<dbReference type="AlphaFoldDB" id="A0A0D1AEB4"/>
<gene>
    <name evidence="1" type="ORF">N495_19275</name>
</gene>
<comment type="caution">
    <text evidence="1">The sequence shown here is derived from an EMBL/GenBank/DDBJ whole genome shotgun (WGS) entry which is preliminary data.</text>
</comment>
<organism evidence="1 2">
    <name type="scientific">Clostridium botulinum B2 450</name>
    <dbReference type="NCBI Taxonomy" id="1379739"/>
    <lineage>
        <taxon>Bacteria</taxon>
        <taxon>Bacillati</taxon>
        <taxon>Bacillota</taxon>
        <taxon>Clostridia</taxon>
        <taxon>Eubacteriales</taxon>
        <taxon>Clostridiaceae</taxon>
        <taxon>Clostridium</taxon>
    </lineage>
</organism>
<accession>A0A0D1AEB4</accession>
<evidence type="ECO:0000313" key="1">
    <source>
        <dbReference type="EMBL" id="KIS21554.1"/>
    </source>
</evidence>
<reference evidence="1 2" key="1">
    <citation type="submission" date="2014-06" db="EMBL/GenBank/DDBJ databases">
        <title>Genome characterization of distinct group I Clostridium botulinum lineages.</title>
        <authorList>
            <person name="Giordani F."/>
            <person name="Anselmo A."/>
            <person name="Fillo S."/>
            <person name="Palozzi A.M."/>
            <person name="Fortunato A."/>
            <person name="Gentile B."/>
            <person name="Ciammaruconi A."/>
            <person name="Anniballi F."/>
            <person name="De Medici D."/>
            <person name="Lista F."/>
        </authorList>
    </citation>
    <scope>NUCLEOTIDE SEQUENCE [LARGE SCALE GENOMIC DNA]</scope>
    <source>
        <strain evidence="1 2">B2 450</strain>
        <plasmid evidence="1">p_B2_450</plasmid>
    </source>
</reference>
<keyword evidence="1" id="KW-0614">Plasmid</keyword>
<dbReference type="HOGENOM" id="CLU_1903006_0_0_9"/>
<dbReference type="Proteomes" id="UP000032250">
    <property type="component" value="Unassembled WGS sequence"/>
</dbReference>
<proteinExistence type="predicted"/>
<dbReference type="EMBL" id="JXSU01000010">
    <property type="protein sequence ID" value="KIS21554.1"/>
    <property type="molecule type" value="Genomic_DNA"/>
</dbReference>
<evidence type="ECO:0000313" key="2">
    <source>
        <dbReference type="Proteomes" id="UP000032250"/>
    </source>
</evidence>
<dbReference type="RefSeq" id="WP_039698913.1">
    <property type="nucleotide sequence ID" value="NZ_JXSU01000010.1"/>
</dbReference>
<dbReference type="PATRIC" id="fig|1379739.3.peg.22"/>
<sequence length="133" mass="15491">MKEYCYLELTDGPELLTAIELQNRISEFYSSINFAFSMTPAVFREKNIEETINELDNIKLQNSENKDISVYLEKLKPIAASMPKVITEKIIYFRVEKQNGETLKKLLNKIGVIHYVQNNNIDDVKRLFADIKL</sequence>
<name>A0A0D1AEB4_CLOBO</name>